<protein>
    <submittedName>
        <fullName evidence="9">Na+/H+ antiporter subunit E</fullName>
    </submittedName>
</protein>
<comment type="caution">
    <text evidence="9">The sequence shown here is derived from an EMBL/GenBank/DDBJ whole genome shotgun (WGS) entry which is preliminary data.</text>
</comment>
<evidence type="ECO:0000256" key="2">
    <source>
        <dbReference type="ARBA" id="ARBA00006228"/>
    </source>
</evidence>
<keyword evidence="6 8" id="KW-1133">Transmembrane helix</keyword>
<dbReference type="Proteomes" id="UP000812672">
    <property type="component" value="Unassembled WGS sequence"/>
</dbReference>
<accession>A0ABS6GP65</accession>
<evidence type="ECO:0000256" key="7">
    <source>
        <dbReference type="ARBA" id="ARBA00023136"/>
    </source>
</evidence>
<dbReference type="NCBIfam" id="NF009292">
    <property type="entry name" value="PRK12651.1-3"/>
    <property type="match status" value="1"/>
</dbReference>
<keyword evidence="3" id="KW-0813">Transport</keyword>
<keyword evidence="3" id="KW-0050">Antiport</keyword>
<sequence>MAIQIIFNLLIAVLWMFMTESYTFVTFLIGYIIGIALLFLLRRFIPDAFYFKRVLLMIKLILLFLKELIGSTWQIAKLVYKPKLNVEPGIFALPTELRTNWEITLLANLISLTPGTLSVSISDDHTTIYIHAMDMPDIEKEIEGIKETFEKAIMEVTR</sequence>
<evidence type="ECO:0000256" key="6">
    <source>
        <dbReference type="ARBA" id="ARBA00022989"/>
    </source>
</evidence>
<keyword evidence="5 8" id="KW-0812">Transmembrane</keyword>
<gene>
    <name evidence="9" type="ORF">KQ486_06595</name>
</gene>
<feature type="transmembrane region" description="Helical" evidence="8">
    <location>
        <begin position="22"/>
        <end position="42"/>
    </location>
</feature>
<dbReference type="Pfam" id="PF01899">
    <property type="entry name" value="MNHE"/>
    <property type="match status" value="1"/>
</dbReference>
<keyword evidence="10" id="KW-1185">Reference proteome</keyword>
<comment type="similarity">
    <text evidence="2">Belongs to the CPA3 antiporters (TC 2.A.63) subunit E family.</text>
</comment>
<proteinExistence type="inferred from homology"/>
<comment type="subcellular location">
    <subcellularLocation>
        <location evidence="1">Cell membrane</location>
        <topology evidence="1">Multi-pass membrane protein</topology>
    </subcellularLocation>
</comment>
<evidence type="ECO:0000256" key="1">
    <source>
        <dbReference type="ARBA" id="ARBA00004651"/>
    </source>
</evidence>
<reference evidence="9 10" key="1">
    <citation type="journal article" date="2011" name="Int. J. Syst. Evol. Microbiol.">
        <title>Allobacillus halotolerans gen. nov., sp. nov. isolated from shrimp paste.</title>
        <authorList>
            <person name="Sheu S.Y."/>
            <person name="Arun A.B."/>
            <person name="Jiang S.R."/>
            <person name="Young C.C."/>
            <person name="Chen W.M."/>
        </authorList>
    </citation>
    <scope>NUCLEOTIDE SEQUENCE [LARGE SCALE GENOMIC DNA]</scope>
    <source>
        <strain evidence="9 10">LMG 24826</strain>
    </source>
</reference>
<dbReference type="EMBL" id="JAHLZF010000007">
    <property type="protein sequence ID" value="MBU6080681.1"/>
    <property type="molecule type" value="Genomic_DNA"/>
</dbReference>
<dbReference type="PIRSF" id="PIRSF019239">
    <property type="entry name" value="MrpE"/>
    <property type="match status" value="1"/>
</dbReference>
<evidence type="ECO:0000256" key="5">
    <source>
        <dbReference type="ARBA" id="ARBA00022692"/>
    </source>
</evidence>
<feature type="transmembrane region" description="Helical" evidence="8">
    <location>
        <begin position="54"/>
        <end position="76"/>
    </location>
</feature>
<dbReference type="InterPro" id="IPR002758">
    <property type="entry name" value="Cation_antiport_E"/>
</dbReference>
<name>A0ABS6GP65_9BACI</name>
<dbReference type="RefSeq" id="WP_216687110.1">
    <property type="nucleotide sequence ID" value="NZ_CAUPKR010000001.1"/>
</dbReference>
<evidence type="ECO:0000256" key="3">
    <source>
        <dbReference type="ARBA" id="ARBA00022449"/>
    </source>
</evidence>
<evidence type="ECO:0000313" key="10">
    <source>
        <dbReference type="Proteomes" id="UP000812672"/>
    </source>
</evidence>
<evidence type="ECO:0000256" key="8">
    <source>
        <dbReference type="SAM" id="Phobius"/>
    </source>
</evidence>
<evidence type="ECO:0000256" key="4">
    <source>
        <dbReference type="ARBA" id="ARBA00022475"/>
    </source>
</evidence>
<keyword evidence="4" id="KW-1003">Cell membrane</keyword>
<dbReference type="PANTHER" id="PTHR34584">
    <property type="entry name" value="NA(+)/H(+) ANTIPORTER SUBUNIT E1"/>
    <property type="match status" value="1"/>
</dbReference>
<evidence type="ECO:0000313" key="9">
    <source>
        <dbReference type="EMBL" id="MBU6080681.1"/>
    </source>
</evidence>
<keyword evidence="7 8" id="KW-0472">Membrane</keyword>
<dbReference type="PANTHER" id="PTHR34584:SF1">
    <property type="entry name" value="NA(+)_H(+) ANTIPORTER SUBUNIT E1"/>
    <property type="match status" value="1"/>
</dbReference>
<organism evidence="9 10">
    <name type="scientific">Allobacillus halotolerans</name>
    <dbReference type="NCBI Taxonomy" id="570278"/>
    <lineage>
        <taxon>Bacteria</taxon>
        <taxon>Bacillati</taxon>
        <taxon>Bacillota</taxon>
        <taxon>Bacilli</taxon>
        <taxon>Bacillales</taxon>
        <taxon>Bacillaceae</taxon>
        <taxon>Allobacillus</taxon>
    </lineage>
</organism>